<accession>A0A4C1U0C1</accession>
<evidence type="ECO:0000256" key="1">
    <source>
        <dbReference type="SAM" id="MobiDB-lite"/>
    </source>
</evidence>
<proteinExistence type="predicted"/>
<evidence type="ECO:0000313" key="3">
    <source>
        <dbReference type="Proteomes" id="UP000299102"/>
    </source>
</evidence>
<sequence>MKCQGRRRLFHGEFGVLSPSMCCFPIDACEKHYPLAKSEIGSGSRPRTTAAPSHERVGAERVRRAAASAKIEKRLLLRQRSEGPVQQCET</sequence>
<comment type="caution">
    <text evidence="2">The sequence shown here is derived from an EMBL/GenBank/DDBJ whole genome shotgun (WGS) entry which is preliminary data.</text>
</comment>
<protein>
    <submittedName>
        <fullName evidence="2">Uncharacterized protein</fullName>
    </submittedName>
</protein>
<dbReference type="AlphaFoldDB" id="A0A4C1U0C1"/>
<dbReference type="Proteomes" id="UP000299102">
    <property type="component" value="Unassembled WGS sequence"/>
</dbReference>
<dbReference type="EMBL" id="BGZK01000111">
    <property type="protein sequence ID" value="GBP19775.1"/>
    <property type="molecule type" value="Genomic_DNA"/>
</dbReference>
<feature type="region of interest" description="Disordered" evidence="1">
    <location>
        <begin position="39"/>
        <end position="64"/>
    </location>
</feature>
<evidence type="ECO:0000313" key="2">
    <source>
        <dbReference type="EMBL" id="GBP19775.1"/>
    </source>
</evidence>
<organism evidence="2 3">
    <name type="scientific">Eumeta variegata</name>
    <name type="common">Bagworm moth</name>
    <name type="synonym">Eumeta japonica</name>
    <dbReference type="NCBI Taxonomy" id="151549"/>
    <lineage>
        <taxon>Eukaryota</taxon>
        <taxon>Metazoa</taxon>
        <taxon>Ecdysozoa</taxon>
        <taxon>Arthropoda</taxon>
        <taxon>Hexapoda</taxon>
        <taxon>Insecta</taxon>
        <taxon>Pterygota</taxon>
        <taxon>Neoptera</taxon>
        <taxon>Endopterygota</taxon>
        <taxon>Lepidoptera</taxon>
        <taxon>Glossata</taxon>
        <taxon>Ditrysia</taxon>
        <taxon>Tineoidea</taxon>
        <taxon>Psychidae</taxon>
        <taxon>Oiketicinae</taxon>
        <taxon>Eumeta</taxon>
    </lineage>
</organism>
<name>A0A4C1U0C1_EUMVA</name>
<feature type="compositionally biased region" description="Basic and acidic residues" evidence="1">
    <location>
        <begin position="53"/>
        <end position="63"/>
    </location>
</feature>
<keyword evidence="3" id="KW-1185">Reference proteome</keyword>
<gene>
    <name evidence="2" type="ORF">EVAR_8935_1</name>
</gene>
<reference evidence="2 3" key="1">
    <citation type="journal article" date="2019" name="Commun. Biol.">
        <title>The bagworm genome reveals a unique fibroin gene that provides high tensile strength.</title>
        <authorList>
            <person name="Kono N."/>
            <person name="Nakamura H."/>
            <person name="Ohtoshi R."/>
            <person name="Tomita M."/>
            <person name="Numata K."/>
            <person name="Arakawa K."/>
        </authorList>
    </citation>
    <scope>NUCLEOTIDE SEQUENCE [LARGE SCALE GENOMIC DNA]</scope>
</reference>